<dbReference type="InterPro" id="IPR039069">
    <property type="entry name" value="CE7"/>
</dbReference>
<evidence type="ECO:0000313" key="5">
    <source>
        <dbReference type="Proteomes" id="UP000587760"/>
    </source>
</evidence>
<sequence>MAFFDMGLDALEKYKPEVHEEADFDAFWAATLSQSRQAAGEPRFEEIEHHFRHIKIYDVTFSGFAGQSVKGWFLRPEGEGPFPCLIEFIGYGGGRNLPHEWLTMVSTGMAHFVMDTRGQGSGWSPGDTPDPELSPGNGQFPGFMTKGVLDRDTYYYRRVFTDAVRAYETVAARKDIDSARIAVTGGSQGGGISLAAAGLIEGLDAVLTDVPFLCHFHRAIRITDSYPYKEIGEYLRIHRDQSDRVHKTLSYFDGVNFSRRARCDAFFSTALMDMTCPPSTVYAAFNHYAGRKEIHAWEFNDHEGGGPFQMKKRIDILCDRWGL</sequence>
<dbReference type="EC" id="3.1.1.41" evidence="4"/>
<dbReference type="EMBL" id="JACHGJ010000002">
    <property type="protein sequence ID" value="MBB6479931.1"/>
    <property type="molecule type" value="Genomic_DNA"/>
</dbReference>
<reference evidence="4 5" key="1">
    <citation type="submission" date="2020-08" db="EMBL/GenBank/DDBJ databases">
        <title>Genomic Encyclopedia of Type Strains, Phase IV (KMG-IV): sequencing the most valuable type-strain genomes for metagenomic binning, comparative biology and taxonomic classification.</title>
        <authorList>
            <person name="Goeker M."/>
        </authorList>
    </citation>
    <scope>NUCLEOTIDE SEQUENCE [LARGE SCALE GENOMIC DNA]</scope>
    <source>
        <strain evidence="4 5">DSM 2461</strain>
    </source>
</reference>
<accession>A0A841R991</accession>
<dbReference type="Gene3D" id="3.40.50.1820">
    <property type="entry name" value="alpha/beta hydrolase"/>
    <property type="match status" value="1"/>
</dbReference>
<dbReference type="GO" id="GO:0047739">
    <property type="term" value="F:cephalosporin-C deacetylase activity"/>
    <property type="evidence" value="ECO:0007669"/>
    <property type="project" value="UniProtKB-EC"/>
</dbReference>
<evidence type="ECO:0000313" key="4">
    <source>
        <dbReference type="EMBL" id="MBB6479931.1"/>
    </source>
</evidence>
<dbReference type="PANTHER" id="PTHR40111">
    <property type="entry name" value="CEPHALOSPORIN-C DEACETYLASE"/>
    <property type="match status" value="1"/>
</dbReference>
<comment type="caution">
    <text evidence="4">The sequence shown here is derived from an EMBL/GenBank/DDBJ whole genome shotgun (WGS) entry which is preliminary data.</text>
</comment>
<dbReference type="RefSeq" id="WP_184745606.1">
    <property type="nucleotide sequence ID" value="NZ_JACHGJ010000002.1"/>
</dbReference>
<evidence type="ECO:0000256" key="2">
    <source>
        <dbReference type="PIRSR" id="PIRSR639069-2"/>
    </source>
</evidence>
<name>A0A841R991_9SPIO</name>
<keyword evidence="4" id="KW-0378">Hydrolase</keyword>
<protein>
    <submittedName>
        <fullName evidence="4">Cephalosporin-C deacetylase</fullName>
        <ecNumber evidence="4">3.1.1.41</ecNumber>
    </submittedName>
</protein>
<feature type="active site" description="Charge relay system" evidence="1">
    <location>
        <position position="273"/>
    </location>
</feature>
<dbReference type="Proteomes" id="UP000587760">
    <property type="component" value="Unassembled WGS sequence"/>
</dbReference>
<dbReference type="SUPFAM" id="SSF53474">
    <property type="entry name" value="alpha/beta-Hydrolases"/>
    <property type="match status" value="1"/>
</dbReference>
<organism evidence="4 5">
    <name type="scientific">Spirochaeta isovalerica</name>
    <dbReference type="NCBI Taxonomy" id="150"/>
    <lineage>
        <taxon>Bacteria</taxon>
        <taxon>Pseudomonadati</taxon>
        <taxon>Spirochaetota</taxon>
        <taxon>Spirochaetia</taxon>
        <taxon>Spirochaetales</taxon>
        <taxon>Spirochaetaceae</taxon>
        <taxon>Spirochaeta</taxon>
    </lineage>
</organism>
<gene>
    <name evidence="4" type="ORF">HNR50_001589</name>
</gene>
<feature type="active site" description="Nucleophile" evidence="1">
    <location>
        <position position="187"/>
    </location>
</feature>
<keyword evidence="5" id="KW-1185">Reference proteome</keyword>
<evidence type="ECO:0000259" key="3">
    <source>
        <dbReference type="Pfam" id="PF05448"/>
    </source>
</evidence>
<dbReference type="InterPro" id="IPR008391">
    <property type="entry name" value="AXE1_dom"/>
</dbReference>
<dbReference type="PANTHER" id="PTHR40111:SF1">
    <property type="entry name" value="CEPHALOSPORIN-C DEACETYLASE"/>
    <property type="match status" value="1"/>
</dbReference>
<proteinExistence type="predicted"/>
<dbReference type="GO" id="GO:0005976">
    <property type="term" value="P:polysaccharide metabolic process"/>
    <property type="evidence" value="ECO:0007669"/>
    <property type="project" value="TreeGrafter"/>
</dbReference>
<evidence type="ECO:0000256" key="1">
    <source>
        <dbReference type="PIRSR" id="PIRSR639069-1"/>
    </source>
</evidence>
<feature type="binding site" evidence="2">
    <location>
        <position position="91"/>
    </location>
    <ligand>
        <name>substrate</name>
    </ligand>
</feature>
<feature type="active site" description="Charge relay system" evidence="1">
    <location>
        <position position="302"/>
    </location>
</feature>
<dbReference type="Pfam" id="PF05448">
    <property type="entry name" value="AXE1"/>
    <property type="match status" value="1"/>
</dbReference>
<feature type="domain" description="Acetyl xylan esterase" evidence="3">
    <location>
        <begin position="1"/>
        <end position="318"/>
    </location>
</feature>
<dbReference type="InterPro" id="IPR029058">
    <property type="entry name" value="AB_hydrolase_fold"/>
</dbReference>
<dbReference type="AlphaFoldDB" id="A0A841R991"/>